<evidence type="ECO:0000256" key="1">
    <source>
        <dbReference type="SAM" id="SignalP"/>
    </source>
</evidence>
<protein>
    <submittedName>
        <fullName evidence="2">Uncharacterized protein</fullName>
    </submittedName>
</protein>
<feature type="signal peptide" evidence="1">
    <location>
        <begin position="1"/>
        <end position="20"/>
    </location>
</feature>
<proteinExistence type="predicted"/>
<dbReference type="PROSITE" id="PS51257">
    <property type="entry name" value="PROKAR_LIPOPROTEIN"/>
    <property type="match status" value="1"/>
</dbReference>
<name>A0A5C6LL31_9BACT</name>
<dbReference type="Proteomes" id="UP000318815">
    <property type="component" value="Unassembled WGS sequence"/>
</dbReference>
<evidence type="ECO:0000313" key="3">
    <source>
        <dbReference type="Proteomes" id="UP000318815"/>
    </source>
</evidence>
<dbReference type="AlphaFoldDB" id="A0A5C6LL31"/>
<feature type="chain" id="PRO_5023103618" evidence="1">
    <location>
        <begin position="21"/>
        <end position="89"/>
    </location>
</feature>
<keyword evidence="1" id="KW-0732">Signal</keyword>
<evidence type="ECO:0000313" key="2">
    <source>
        <dbReference type="EMBL" id="TWV93635.1"/>
    </source>
</evidence>
<dbReference type="InterPro" id="IPR045391">
    <property type="entry name" value="DUF6520"/>
</dbReference>
<organism evidence="2 3">
    <name type="scientific">Chitinophaga pinensis</name>
    <dbReference type="NCBI Taxonomy" id="79329"/>
    <lineage>
        <taxon>Bacteria</taxon>
        <taxon>Pseudomonadati</taxon>
        <taxon>Bacteroidota</taxon>
        <taxon>Chitinophagia</taxon>
        <taxon>Chitinophagales</taxon>
        <taxon>Chitinophagaceae</taxon>
        <taxon>Chitinophaga</taxon>
    </lineage>
</organism>
<comment type="caution">
    <text evidence="2">The sequence shown here is derived from an EMBL/GenBank/DDBJ whole genome shotgun (WGS) entry which is preliminary data.</text>
</comment>
<keyword evidence="3" id="KW-1185">Reference proteome</keyword>
<gene>
    <name evidence="2" type="ORF">FEF09_26885</name>
</gene>
<dbReference type="Pfam" id="PF20130">
    <property type="entry name" value="DUF6520"/>
    <property type="match status" value="1"/>
</dbReference>
<reference evidence="2 3" key="1">
    <citation type="submission" date="2019-08" db="EMBL/GenBank/DDBJ databases">
        <title>Whole genome sequencing of chitin degrading bacteria Chitinophaga pinensis YS16.</title>
        <authorList>
            <person name="Singh R.P."/>
            <person name="Manchanda G."/>
            <person name="Maurya I.K."/>
            <person name="Joshi N.K."/>
            <person name="Srivastava A.K."/>
        </authorList>
    </citation>
    <scope>NUCLEOTIDE SEQUENCE [LARGE SCALE GENOMIC DNA]</scope>
    <source>
        <strain evidence="2 3">YS-16</strain>
    </source>
</reference>
<accession>A0A5C6LL31</accession>
<dbReference type="EMBL" id="VOHS01000054">
    <property type="protein sequence ID" value="TWV93635.1"/>
    <property type="molecule type" value="Genomic_DNA"/>
</dbReference>
<dbReference type="RefSeq" id="WP_146307961.1">
    <property type="nucleotide sequence ID" value="NZ_VOHS01000054.1"/>
</dbReference>
<sequence>MKRAKIILTLLVISSCVAGAFATALVNGRVPPPVWFTHNGQTLQWLAFPCSTGQWQCFVSVGNYGLKAIYRTTDAAGHVTQPYSGPILP</sequence>